<dbReference type="FunFam" id="1.10.510.10:FF:000336">
    <property type="entry name" value="Cysteine-rich receptor-like protein kinase 2"/>
    <property type="match status" value="1"/>
</dbReference>
<dbReference type="FunFam" id="3.30.200.20:FF:000162">
    <property type="entry name" value="Adenine nucleotide alpha hydrolase-like domain kinase"/>
    <property type="match status" value="1"/>
</dbReference>
<dbReference type="InterPro" id="IPR051824">
    <property type="entry name" value="LRR_Rcpt-Like_S/T_Kinase"/>
</dbReference>
<keyword evidence="11 15" id="KW-0067">ATP-binding</keyword>
<dbReference type="OrthoDB" id="1897577at2759"/>
<dbReference type="SMART" id="SM00220">
    <property type="entry name" value="S_TKc"/>
    <property type="match status" value="1"/>
</dbReference>
<dbReference type="GO" id="GO:0005524">
    <property type="term" value="F:ATP binding"/>
    <property type="evidence" value="ECO:0007669"/>
    <property type="project" value="UniProtKB-UniRule"/>
</dbReference>
<evidence type="ECO:0000313" key="18">
    <source>
        <dbReference type="EMBL" id="KAH7427438.1"/>
    </source>
</evidence>
<dbReference type="Gene3D" id="3.80.10.10">
    <property type="entry name" value="Ribonuclease Inhibitor"/>
    <property type="match status" value="2"/>
</dbReference>
<evidence type="ECO:0000256" key="1">
    <source>
        <dbReference type="ARBA" id="ARBA00004167"/>
    </source>
</evidence>
<dbReference type="PANTHER" id="PTHR48006:SF34">
    <property type="entry name" value="OS08G0203700 PROTEIN"/>
    <property type="match status" value="1"/>
</dbReference>
<dbReference type="CDD" id="cd14066">
    <property type="entry name" value="STKc_IRAK"/>
    <property type="match status" value="1"/>
</dbReference>
<keyword evidence="6 16" id="KW-0812">Transmembrane</keyword>
<name>A0A8T2TYG5_CERRI</name>
<protein>
    <recommendedName>
        <fullName evidence="17">Protein kinase domain-containing protein</fullName>
    </recommendedName>
</protein>
<feature type="binding site" evidence="15">
    <location>
        <position position="678"/>
    </location>
    <ligand>
        <name>ATP</name>
        <dbReference type="ChEBI" id="CHEBI:30616"/>
    </ligand>
</feature>
<dbReference type="InterPro" id="IPR001611">
    <property type="entry name" value="Leu-rich_rpt"/>
</dbReference>
<keyword evidence="12 16" id="KW-1133">Transmembrane helix</keyword>
<dbReference type="Pfam" id="PF13855">
    <property type="entry name" value="LRR_8"/>
    <property type="match status" value="1"/>
</dbReference>
<evidence type="ECO:0000256" key="12">
    <source>
        <dbReference type="ARBA" id="ARBA00022989"/>
    </source>
</evidence>
<evidence type="ECO:0000256" key="2">
    <source>
        <dbReference type="ARBA" id="ARBA00022527"/>
    </source>
</evidence>
<dbReference type="InterPro" id="IPR011009">
    <property type="entry name" value="Kinase-like_dom_sf"/>
</dbReference>
<dbReference type="PROSITE" id="PS00107">
    <property type="entry name" value="PROTEIN_KINASE_ATP"/>
    <property type="match status" value="1"/>
</dbReference>
<keyword evidence="10" id="KW-0418">Kinase</keyword>
<dbReference type="FunFam" id="3.80.10.10:FF:000453">
    <property type="entry name" value="Leucine-rich receptor-like protein kinase family protein"/>
    <property type="match status" value="1"/>
</dbReference>
<dbReference type="Gene3D" id="1.10.510.10">
    <property type="entry name" value="Transferase(Phosphotransferase) domain 1"/>
    <property type="match status" value="1"/>
</dbReference>
<dbReference type="InterPro" id="IPR021720">
    <property type="entry name" value="Malectin_dom"/>
</dbReference>
<dbReference type="InterPro" id="IPR032675">
    <property type="entry name" value="LRR_dom_sf"/>
</dbReference>
<dbReference type="GO" id="GO:0006952">
    <property type="term" value="P:defense response"/>
    <property type="evidence" value="ECO:0007669"/>
    <property type="project" value="UniProtKB-ARBA"/>
</dbReference>
<evidence type="ECO:0000256" key="15">
    <source>
        <dbReference type="PROSITE-ProRule" id="PRU10141"/>
    </source>
</evidence>
<evidence type="ECO:0000256" key="3">
    <source>
        <dbReference type="ARBA" id="ARBA00022553"/>
    </source>
</evidence>
<keyword evidence="4" id="KW-0433">Leucine-rich repeat</keyword>
<dbReference type="GO" id="GO:0016020">
    <property type="term" value="C:membrane"/>
    <property type="evidence" value="ECO:0007669"/>
    <property type="project" value="UniProtKB-SubCell"/>
</dbReference>
<evidence type="ECO:0000256" key="7">
    <source>
        <dbReference type="ARBA" id="ARBA00022729"/>
    </source>
</evidence>
<dbReference type="PROSITE" id="PS50011">
    <property type="entry name" value="PROTEIN_KINASE_DOM"/>
    <property type="match status" value="1"/>
</dbReference>
<organism evidence="18 19">
    <name type="scientific">Ceratopteris richardii</name>
    <name type="common">Triangle waterfern</name>
    <dbReference type="NCBI Taxonomy" id="49495"/>
    <lineage>
        <taxon>Eukaryota</taxon>
        <taxon>Viridiplantae</taxon>
        <taxon>Streptophyta</taxon>
        <taxon>Embryophyta</taxon>
        <taxon>Tracheophyta</taxon>
        <taxon>Polypodiopsida</taxon>
        <taxon>Polypodiidae</taxon>
        <taxon>Polypodiales</taxon>
        <taxon>Pteridineae</taxon>
        <taxon>Pteridaceae</taxon>
        <taxon>Parkerioideae</taxon>
        <taxon>Ceratopteris</taxon>
    </lineage>
</organism>
<dbReference type="SUPFAM" id="SSF56112">
    <property type="entry name" value="Protein kinase-like (PK-like)"/>
    <property type="match status" value="1"/>
</dbReference>
<dbReference type="PANTHER" id="PTHR48006">
    <property type="entry name" value="LEUCINE-RICH REPEAT-CONTAINING PROTEIN DDB_G0281931-RELATED"/>
    <property type="match status" value="1"/>
</dbReference>
<accession>A0A8T2TYG5</accession>
<dbReference type="InterPro" id="IPR017441">
    <property type="entry name" value="Protein_kinase_ATP_BS"/>
</dbReference>
<evidence type="ECO:0000259" key="17">
    <source>
        <dbReference type="PROSITE" id="PS50011"/>
    </source>
</evidence>
<dbReference type="AlphaFoldDB" id="A0A8T2TYG5"/>
<evidence type="ECO:0000256" key="8">
    <source>
        <dbReference type="ARBA" id="ARBA00022737"/>
    </source>
</evidence>
<dbReference type="EMBL" id="CM035415">
    <property type="protein sequence ID" value="KAH7427438.1"/>
    <property type="molecule type" value="Genomic_DNA"/>
</dbReference>
<dbReference type="OMA" id="FDQATNG"/>
<keyword evidence="13 16" id="KW-0472">Membrane</keyword>
<evidence type="ECO:0000256" key="9">
    <source>
        <dbReference type="ARBA" id="ARBA00022741"/>
    </source>
</evidence>
<dbReference type="Pfam" id="PF11721">
    <property type="entry name" value="Malectin"/>
    <property type="match status" value="1"/>
</dbReference>
<keyword evidence="3" id="KW-0597">Phosphoprotein</keyword>
<gene>
    <name evidence="18" type="ORF">KP509_10G044100</name>
</gene>
<dbReference type="Pfam" id="PF00560">
    <property type="entry name" value="LRR_1"/>
    <property type="match status" value="3"/>
</dbReference>
<feature type="transmembrane region" description="Helical" evidence="16">
    <location>
        <begin position="6"/>
        <end position="25"/>
    </location>
</feature>
<dbReference type="InterPro" id="IPR008271">
    <property type="entry name" value="Ser/Thr_kinase_AS"/>
</dbReference>
<dbReference type="GO" id="GO:0051707">
    <property type="term" value="P:response to other organism"/>
    <property type="evidence" value="ECO:0007669"/>
    <property type="project" value="UniProtKB-ARBA"/>
</dbReference>
<keyword evidence="14" id="KW-0325">Glycoprotein</keyword>
<proteinExistence type="predicted"/>
<reference evidence="18" key="1">
    <citation type="submission" date="2021-08" db="EMBL/GenBank/DDBJ databases">
        <title>WGS assembly of Ceratopteris richardii.</title>
        <authorList>
            <person name="Marchant D.B."/>
            <person name="Chen G."/>
            <person name="Jenkins J."/>
            <person name="Shu S."/>
            <person name="Leebens-Mack J."/>
            <person name="Grimwood J."/>
            <person name="Schmutz J."/>
            <person name="Soltis P."/>
            <person name="Soltis D."/>
            <person name="Chen Z.-H."/>
        </authorList>
    </citation>
    <scope>NUCLEOTIDE SEQUENCE</scope>
    <source>
        <strain evidence="18">Whitten #5841</strain>
        <tissue evidence="18">Leaf</tissue>
    </source>
</reference>
<dbReference type="SMART" id="SM00369">
    <property type="entry name" value="LRR_TYP"/>
    <property type="match status" value="5"/>
</dbReference>
<evidence type="ECO:0000256" key="13">
    <source>
        <dbReference type="ARBA" id="ARBA00023136"/>
    </source>
</evidence>
<keyword evidence="8" id="KW-0677">Repeat</keyword>
<keyword evidence="7" id="KW-0732">Signal</keyword>
<evidence type="ECO:0000256" key="16">
    <source>
        <dbReference type="SAM" id="Phobius"/>
    </source>
</evidence>
<sequence>MRVSGWTAVVTILSSGSFFIFLLLLMPRTVLYQSAVTDPLDVLVLKNLSQKYSIDGWEFEDDPCGPVGQIIFVAYMHCDCTYNNGTTCHIMELLIYNKGLNGMFPLDVVNLKYLTSLNLGWNTLSGHLPRELGNMTGLIQFKAGTNLFTGPIPLELANLKSLKELELDSNFLSGVIPAELASLNKLSKLLLFDNNFTGPLPDIFYNMTDLSDLRIYGNNLQGPIPGSIQQLRSLQTLYIGELQDGGFLPEGLSNLHNLSVLSLRNNGLTGSIPAEIGNLHRLTTLDLSFNALNGSVPDSFGNLSSLESLYLGGNMLTGSVPESLLQIRMLKSLDISFNRLEGNVSLLNQVTNKIDVNPIWNLLNGTLSLHGMKSALPLLDCVSNMTCGYSKDENFNFAINAGGPAYYGTSVTYDADDETTSVYVAPNNVWLMSSSGGTRPLISAAGIIGANGSVPLRSARQALSSLRYFGLGISNDLYTVELQFSEILFGDGTVGRRIFDVYIQQGIPVLRNFDIQKTANGSNRPITKKFPANVSNNILDIHFFWAGKGTCCVPDGSQDYGALVSAIYVYSGFSPENNVDGLSSKKTAIIASTCVGAAILLAIILFLLFQGQHWKSRSQKYKKDHTGFTSFEGTPVVFSLSDLQNATNGFHAECKLGEGGFGSVYKGLLADGSYAAVKVLSAASLQGQQEFMNEVNLITAVQHRNLVKLKGCCLEQGQAILVYEFLENGSLDMNLFGQESNSLGWGTRFEIILGIARGITYLHEECQTPIIHRDIKASNILLDSKLNPKIADFGLARLFIGDTTNVTMKVAGTRGYMAPEYAFRGKLTVKADVYSFGVLALEIVSGRRIQDSKESEEKEFLIDWAWSLHEQDGILGIIDPLLQGYQEEEVLRTIYVAMLCALPVAQLRPMMSRAVSMLLGDAEVTPLPPKLDYLGVPMWRYKQNLRTQNETSTSSSHRSSFYSSSYTKSDSLLLSGLAGPR</sequence>
<dbReference type="Proteomes" id="UP000825935">
    <property type="component" value="Chromosome 10"/>
</dbReference>
<dbReference type="GO" id="GO:0004674">
    <property type="term" value="F:protein serine/threonine kinase activity"/>
    <property type="evidence" value="ECO:0007669"/>
    <property type="project" value="UniProtKB-KW"/>
</dbReference>
<keyword evidence="9 15" id="KW-0547">Nucleotide-binding</keyword>
<dbReference type="SUPFAM" id="SSF52058">
    <property type="entry name" value="L domain-like"/>
    <property type="match status" value="1"/>
</dbReference>
<evidence type="ECO:0000256" key="10">
    <source>
        <dbReference type="ARBA" id="ARBA00022777"/>
    </source>
</evidence>
<dbReference type="InterPro" id="IPR001245">
    <property type="entry name" value="Ser-Thr/Tyr_kinase_cat_dom"/>
</dbReference>
<feature type="transmembrane region" description="Helical" evidence="16">
    <location>
        <begin position="588"/>
        <end position="609"/>
    </location>
</feature>
<evidence type="ECO:0000313" key="19">
    <source>
        <dbReference type="Proteomes" id="UP000825935"/>
    </source>
</evidence>
<dbReference type="Pfam" id="PF07714">
    <property type="entry name" value="PK_Tyr_Ser-Thr"/>
    <property type="match status" value="1"/>
</dbReference>
<dbReference type="InterPro" id="IPR000719">
    <property type="entry name" value="Prot_kinase_dom"/>
</dbReference>
<evidence type="ECO:0000256" key="11">
    <source>
        <dbReference type="ARBA" id="ARBA00022840"/>
    </source>
</evidence>
<comment type="subcellular location">
    <subcellularLocation>
        <location evidence="1">Membrane</location>
        <topology evidence="1">Single-pass membrane protein</topology>
    </subcellularLocation>
</comment>
<evidence type="ECO:0000256" key="6">
    <source>
        <dbReference type="ARBA" id="ARBA00022692"/>
    </source>
</evidence>
<dbReference type="Gene3D" id="3.30.200.20">
    <property type="entry name" value="Phosphorylase Kinase, domain 1"/>
    <property type="match status" value="1"/>
</dbReference>
<evidence type="ECO:0000256" key="14">
    <source>
        <dbReference type="ARBA" id="ARBA00023180"/>
    </source>
</evidence>
<dbReference type="Gene3D" id="2.60.120.430">
    <property type="entry name" value="Galactose-binding lectin"/>
    <property type="match status" value="1"/>
</dbReference>
<comment type="caution">
    <text evidence="18">The sequence shown here is derived from an EMBL/GenBank/DDBJ whole genome shotgun (WGS) entry which is preliminary data.</text>
</comment>
<keyword evidence="5" id="KW-0808">Transferase</keyword>
<evidence type="ECO:0000256" key="4">
    <source>
        <dbReference type="ARBA" id="ARBA00022614"/>
    </source>
</evidence>
<dbReference type="FunFam" id="3.80.10.10:FF:000383">
    <property type="entry name" value="Leucine-rich repeat receptor protein kinase EMS1"/>
    <property type="match status" value="1"/>
</dbReference>
<evidence type="ECO:0000256" key="5">
    <source>
        <dbReference type="ARBA" id="ARBA00022679"/>
    </source>
</evidence>
<keyword evidence="19" id="KW-1185">Reference proteome</keyword>
<dbReference type="GO" id="GO:0009791">
    <property type="term" value="P:post-embryonic development"/>
    <property type="evidence" value="ECO:0007669"/>
    <property type="project" value="UniProtKB-ARBA"/>
</dbReference>
<feature type="domain" description="Protein kinase" evidence="17">
    <location>
        <begin position="650"/>
        <end position="962"/>
    </location>
</feature>
<dbReference type="InterPro" id="IPR003591">
    <property type="entry name" value="Leu-rich_rpt_typical-subtyp"/>
</dbReference>
<dbReference type="PROSITE" id="PS00108">
    <property type="entry name" value="PROTEIN_KINASE_ST"/>
    <property type="match status" value="1"/>
</dbReference>
<keyword evidence="2" id="KW-0723">Serine/threonine-protein kinase</keyword>